<dbReference type="PANTHER" id="PTHR43581:SF4">
    <property type="entry name" value="ATP_GTP PHOSPHATASE"/>
    <property type="match status" value="1"/>
</dbReference>
<keyword evidence="4" id="KW-1185">Reference proteome</keyword>
<feature type="compositionally biased region" description="Basic and acidic residues" evidence="1">
    <location>
        <begin position="563"/>
        <end position="572"/>
    </location>
</feature>
<dbReference type="GO" id="GO:0016887">
    <property type="term" value="F:ATP hydrolysis activity"/>
    <property type="evidence" value="ECO:0007669"/>
    <property type="project" value="InterPro"/>
</dbReference>
<dbReference type="RefSeq" id="WP_170032546.1">
    <property type="nucleotide sequence ID" value="NZ_JABDTL010000001.1"/>
</dbReference>
<dbReference type="Pfam" id="PF13304">
    <property type="entry name" value="AAA_21"/>
    <property type="match status" value="1"/>
</dbReference>
<feature type="domain" description="AAA+ ATPase" evidence="2">
    <location>
        <begin position="22"/>
        <end position="339"/>
    </location>
</feature>
<dbReference type="AlphaFoldDB" id="A0A841H1D4"/>
<dbReference type="GO" id="GO:0005524">
    <property type="term" value="F:ATP binding"/>
    <property type="evidence" value="ECO:0007669"/>
    <property type="project" value="InterPro"/>
</dbReference>
<organism evidence="3 4">
    <name type="scientific">Longimicrobium terrae</name>
    <dbReference type="NCBI Taxonomy" id="1639882"/>
    <lineage>
        <taxon>Bacteria</taxon>
        <taxon>Pseudomonadati</taxon>
        <taxon>Gemmatimonadota</taxon>
        <taxon>Longimicrobiia</taxon>
        <taxon>Longimicrobiales</taxon>
        <taxon>Longimicrobiaceae</taxon>
        <taxon>Longimicrobium</taxon>
    </lineage>
</organism>
<dbReference type="CDD" id="cd00267">
    <property type="entry name" value="ABC_ATPase"/>
    <property type="match status" value="1"/>
</dbReference>
<dbReference type="InterPro" id="IPR003593">
    <property type="entry name" value="AAA+_ATPase"/>
</dbReference>
<accession>A0A841H1D4</accession>
<dbReference type="InterPro" id="IPR027417">
    <property type="entry name" value="P-loop_NTPase"/>
</dbReference>
<dbReference type="EMBL" id="JACHIA010000010">
    <property type="protein sequence ID" value="MBB6071778.1"/>
    <property type="molecule type" value="Genomic_DNA"/>
</dbReference>
<dbReference type="InterPro" id="IPR034139">
    <property type="entry name" value="TOPRIM_OLD"/>
</dbReference>
<protein>
    <submittedName>
        <fullName evidence="3">Putative ATPase</fullName>
    </submittedName>
</protein>
<evidence type="ECO:0000313" key="3">
    <source>
        <dbReference type="EMBL" id="MBB6071778.1"/>
    </source>
</evidence>
<dbReference type="PANTHER" id="PTHR43581">
    <property type="entry name" value="ATP/GTP PHOSPHATASE"/>
    <property type="match status" value="1"/>
</dbReference>
<name>A0A841H1D4_9BACT</name>
<dbReference type="Gene3D" id="3.40.50.300">
    <property type="entry name" value="P-loop containing nucleotide triphosphate hydrolases"/>
    <property type="match status" value="1"/>
</dbReference>
<reference evidence="3 4" key="1">
    <citation type="submission" date="2020-08" db="EMBL/GenBank/DDBJ databases">
        <title>Genomic Encyclopedia of Type Strains, Phase IV (KMG-IV): sequencing the most valuable type-strain genomes for metagenomic binning, comparative biology and taxonomic classification.</title>
        <authorList>
            <person name="Goeker M."/>
        </authorList>
    </citation>
    <scope>NUCLEOTIDE SEQUENCE [LARGE SCALE GENOMIC DNA]</scope>
    <source>
        <strain evidence="3 4">DSM 29007</strain>
    </source>
</reference>
<sequence length="628" mass="69603">MLKSVALRFGAAEGDEPLRFTPGPMTVFVGPNNSGKSLALREVEEFIGSGGDSPRHIIRKLGIRLPSDATIEQMLRSRALGVKDGATAENEITVLRLRSPGEYSRRRATDTAEPLVEATIDIAALLAAAAHVDHPTDEELDIICRDLLALFTLRLDGQTRLALTQPQAAAARAANPTNHLGVLFRDHEARARIREITADAFGLYFVVDPTAGSHFRVRMSERAPLDNDEEQAADDRSRAFHGRATDIAEMSDGIRAFTGLTAALLSADYRIMLVDEPEAFLHPPLTRKLGRRLTQLAAERGANVLVATHSPDFVMGCVTSGHAVNIVRLTHRHGIPGARMLAAHQLEAMMRDPLLRSTGVLGAMFHEGAVVCEADADRVYYQEINDRMLAHRSGGADGCVFLNAQNKQTVRRIIRPLREMGLPAAAILDLDLLKGREDFRDLLHAAFVPQVFWEPWEQSRRLLHQKMNNAHYKDGGIYRLNGEARDQFELLLDNLAEYGVFLVPAGELECWMPELGVSGHGPEWLTQVFNRMGMDPSDGTYQRPGTSGVWRFMQRVAGWIAEPRRKGMREESVPVQRQLARPEPPEPGVPVLSLEPAPEVEPEPAPRDRDRDKDRDRGPDDGRRQAVA</sequence>
<comment type="caution">
    <text evidence="3">The sequence shown here is derived from an EMBL/GenBank/DDBJ whole genome shotgun (WGS) entry which is preliminary data.</text>
</comment>
<dbReference type="Pfam" id="PF20469">
    <property type="entry name" value="OLD-like_TOPRIM"/>
    <property type="match status" value="1"/>
</dbReference>
<evidence type="ECO:0000259" key="2">
    <source>
        <dbReference type="SMART" id="SM00382"/>
    </source>
</evidence>
<dbReference type="SMART" id="SM00382">
    <property type="entry name" value="AAA"/>
    <property type="match status" value="1"/>
</dbReference>
<feature type="region of interest" description="Disordered" evidence="1">
    <location>
        <begin position="563"/>
        <end position="628"/>
    </location>
</feature>
<evidence type="ECO:0000256" key="1">
    <source>
        <dbReference type="SAM" id="MobiDB-lite"/>
    </source>
</evidence>
<feature type="compositionally biased region" description="Basic and acidic residues" evidence="1">
    <location>
        <begin position="604"/>
        <end position="628"/>
    </location>
</feature>
<proteinExistence type="predicted"/>
<dbReference type="InterPro" id="IPR003959">
    <property type="entry name" value="ATPase_AAA_core"/>
</dbReference>
<gene>
    <name evidence="3" type="ORF">HNQ61_003417</name>
</gene>
<dbReference type="SUPFAM" id="SSF52540">
    <property type="entry name" value="P-loop containing nucleoside triphosphate hydrolases"/>
    <property type="match status" value="1"/>
</dbReference>
<dbReference type="Proteomes" id="UP000582837">
    <property type="component" value="Unassembled WGS sequence"/>
</dbReference>
<evidence type="ECO:0000313" key="4">
    <source>
        <dbReference type="Proteomes" id="UP000582837"/>
    </source>
</evidence>
<dbReference type="InterPro" id="IPR051396">
    <property type="entry name" value="Bact_Antivir_Def_Nuclease"/>
</dbReference>